<dbReference type="Proteomes" id="UP000249057">
    <property type="component" value="Unassembled WGS sequence"/>
</dbReference>
<protein>
    <submittedName>
        <fullName evidence="1">Uncharacterized protein</fullName>
    </submittedName>
</protein>
<gene>
    <name evidence="1" type="ORF">BO95DRAFT_218327</name>
</gene>
<name>A0ACD1G153_9EURO</name>
<sequence length="177" mass="20134">MFPNKATHAATERRTTRRSFPGKWSVANERLVRPMALEVERQLSIIREHRAYLTCCSNDLAPKPYLSTASWACVALFVFKRSQSQMNEVSIKAWMGSRDHDAYLPLIIRLSNTSRVVAGLDPVQADFITFLFQPIFETFPRARSVGVQYTFPPYQLANCASHSHTKTQSSSRLIPLN</sequence>
<keyword evidence="2" id="KW-1185">Reference proteome</keyword>
<dbReference type="EMBL" id="KZ825368">
    <property type="protein sequence ID" value="RAH42969.1"/>
    <property type="molecule type" value="Genomic_DNA"/>
</dbReference>
<accession>A0ACD1G153</accession>
<organism evidence="1 2">
    <name type="scientific">Aspergillus brunneoviolaceus CBS 621.78</name>
    <dbReference type="NCBI Taxonomy" id="1450534"/>
    <lineage>
        <taxon>Eukaryota</taxon>
        <taxon>Fungi</taxon>
        <taxon>Dikarya</taxon>
        <taxon>Ascomycota</taxon>
        <taxon>Pezizomycotina</taxon>
        <taxon>Eurotiomycetes</taxon>
        <taxon>Eurotiomycetidae</taxon>
        <taxon>Eurotiales</taxon>
        <taxon>Aspergillaceae</taxon>
        <taxon>Aspergillus</taxon>
        <taxon>Aspergillus subgen. Circumdati</taxon>
    </lineage>
</organism>
<reference evidence="1" key="1">
    <citation type="submission" date="2018-02" db="EMBL/GenBank/DDBJ databases">
        <title>The genomes of Aspergillus section Nigri reveals drivers in fungal speciation.</title>
        <authorList>
            <consortium name="DOE Joint Genome Institute"/>
            <person name="Vesth T.C."/>
            <person name="Nybo J."/>
            <person name="Theobald S."/>
            <person name="Brandl J."/>
            <person name="Frisvad J.C."/>
            <person name="Nielsen K.F."/>
            <person name="Lyhne E.K."/>
            <person name="Kogle M.E."/>
            <person name="Kuo A."/>
            <person name="Riley R."/>
            <person name="Clum A."/>
            <person name="Nolan M."/>
            <person name="Lipzen A."/>
            <person name="Salamov A."/>
            <person name="Henrissat B."/>
            <person name="Wiebenga A."/>
            <person name="De vries R.P."/>
            <person name="Grigoriev I.V."/>
            <person name="Mortensen U.H."/>
            <person name="Andersen M.R."/>
            <person name="Baker S.E."/>
        </authorList>
    </citation>
    <scope>NUCLEOTIDE SEQUENCE</scope>
    <source>
        <strain evidence="1">CBS 621.78</strain>
    </source>
</reference>
<evidence type="ECO:0000313" key="1">
    <source>
        <dbReference type="EMBL" id="RAH42969.1"/>
    </source>
</evidence>
<proteinExistence type="predicted"/>
<evidence type="ECO:0000313" key="2">
    <source>
        <dbReference type="Proteomes" id="UP000249057"/>
    </source>
</evidence>